<dbReference type="FlyBase" id="FBgn0267903">
    <property type="gene designation" value="CG46191"/>
</dbReference>
<sequence>MTRSLRRACAKPKVCAKQKAEKACDKVKCTKLGPITSNCYFNFVRSYRIKHCDINPQGLISKAAKAWRMLKTRFSQIEKNGIRIWNKHSELRSDLLEEEEHE</sequence>
<dbReference type="EMBL" id="CP007106">
    <property type="protein sequence ID" value="ALI51678.1"/>
    <property type="molecule type" value="Genomic_DNA"/>
</dbReference>
<dbReference type="SMR" id="A0A0S0X8W6"/>
<proteinExistence type="predicted"/>
<reference evidence="1" key="3">
    <citation type="journal article" date="2005" name="PLoS Comput. Biol.">
        <title>Combined evidence annotation of transposable elements in genome sequences.</title>
        <authorList>
            <person name="Quesneville H."/>
            <person name="Bergman C.M."/>
            <person name="Andrieu O."/>
            <person name="Autard D."/>
            <person name="Nouaud D."/>
            <person name="Ashburner M."/>
            <person name="Anxolabehere D."/>
        </authorList>
    </citation>
    <scope>NUCLEOTIDE SEQUENCE [LARGE SCALE GENOMIC DNA]</scope>
</reference>
<dbReference type="AlphaFoldDB" id="A0A0S0X8W6"/>
<accession>A0A0S0X8W6</accession>
<name>A0A0S0X8W6_DROME</name>
<reference evidence="1" key="7">
    <citation type="journal article" date="2015" name="G3 (Bethesda)">
        <title>Gene Model Annotations for Drosophila melanogaster: Impact of High-Throughput Data.</title>
        <authorList>
            <consortium name="FlyBase Consortium"/>
            <person name="Matthews B.B."/>
            <person name="Dos Santos G."/>
            <person name="Crosby M.A."/>
            <person name="Emmert D.B."/>
            <person name="St Pierre S.E."/>
            <person name="Gramates L.S."/>
            <person name="Zhou P."/>
            <person name="Schroeder A.J."/>
            <person name="Falls K."/>
            <person name="Strelets V."/>
            <person name="Russo S.M."/>
            <person name="Gelbart W.M."/>
            <person name="null"/>
        </authorList>
    </citation>
    <scope>NUCLEOTIDE SEQUENCE</scope>
</reference>
<dbReference type="KEGG" id="dme:Dmel_CG46191"/>
<reference evidence="1" key="2">
    <citation type="journal article" date="2002" name="Genome Biol.">
        <title>Heterochromatic sequences in a Drosophila whole-genome shotgun assembly.</title>
        <authorList>
            <person name="Hoskins R.A."/>
            <person name="Smith C.D."/>
            <person name="Carlson J.W."/>
            <person name="Carvalho A.B."/>
            <person name="Halpern A."/>
            <person name="Kaminker J.S."/>
            <person name="Kennedy C."/>
            <person name="Mungall C.J."/>
            <person name="Sullivan B.A."/>
            <person name="Sutton G.G."/>
            <person name="Yasuhara J.C."/>
            <person name="Wakimoto B.T."/>
            <person name="Myers E.W."/>
            <person name="Celniker S.E."/>
            <person name="Rubin G.M."/>
            <person name="Karpen G.H."/>
        </authorList>
    </citation>
    <scope>NUCLEOTIDE SEQUENCE [LARGE SCALE GENOMIC DNA]</scope>
</reference>
<dbReference type="GeneID" id="26067069"/>
<dbReference type="Pfam" id="PF06382">
    <property type="entry name" value="Protamine_like"/>
    <property type="match status" value="1"/>
</dbReference>
<evidence type="ECO:0000313" key="2">
    <source>
        <dbReference type="FlyBase" id="FBgn0267903"/>
    </source>
</evidence>
<reference evidence="1" key="6">
    <citation type="journal article" date="2007" name="Science">
        <title>Sequence finishing and mapping of Drosophila melanogaster heterochromatin.</title>
        <authorList>
            <person name="Hoskins R.A."/>
            <person name="Carlson J.W."/>
            <person name="Kennedy C."/>
            <person name="Acevedo D."/>
            <person name="Evans-Holm M."/>
            <person name="Frise E."/>
            <person name="Wan K.H."/>
            <person name="Park S."/>
            <person name="Mendez-Lago M."/>
            <person name="Rossi F."/>
            <person name="Villasante A."/>
            <person name="Dimitri P."/>
            <person name="Karpen G.H."/>
            <person name="Celniker S.E."/>
        </authorList>
    </citation>
    <scope>NUCLEOTIDE SEQUENCE [LARGE SCALE GENOMIC DNA]</scope>
</reference>
<reference evidence="1" key="8">
    <citation type="journal article" date="2015" name="G3 (Bethesda)">
        <title>Gene Model Annotations for Drosophila melanogaster: The Rule-Benders.</title>
        <authorList>
            <consortium name="FlyBase Consortium"/>
            <person name="Crosby M.A."/>
            <person name="Gramates L.S."/>
            <person name="Dos Santos G."/>
            <person name="Matthews B.B."/>
            <person name="St Pierre S.E."/>
            <person name="Zhou P."/>
            <person name="Schroeder A.J."/>
            <person name="Falls K."/>
            <person name="Emmert D.B."/>
            <person name="Russo S.M."/>
            <person name="Gelbart W.M."/>
            <person name="null"/>
        </authorList>
    </citation>
    <scope>NUCLEOTIDE SEQUENCE</scope>
</reference>
<dbReference type="GO" id="GO:0035092">
    <property type="term" value="P:sperm DNA condensation"/>
    <property type="evidence" value="ECO:0007669"/>
    <property type="project" value="InterPro"/>
</dbReference>
<organism evidence="1">
    <name type="scientific">Drosophila melanogaster</name>
    <name type="common">Fruit fly</name>
    <dbReference type="NCBI Taxonomy" id="7227"/>
    <lineage>
        <taxon>Eukaryota</taxon>
        <taxon>Metazoa</taxon>
        <taxon>Ecdysozoa</taxon>
        <taxon>Arthropoda</taxon>
        <taxon>Hexapoda</taxon>
        <taxon>Insecta</taxon>
        <taxon>Pterygota</taxon>
        <taxon>Neoptera</taxon>
        <taxon>Endopterygota</taxon>
        <taxon>Diptera</taxon>
        <taxon>Brachycera</taxon>
        <taxon>Muscomorpha</taxon>
        <taxon>Ephydroidea</taxon>
        <taxon>Drosophilidae</taxon>
        <taxon>Drosophila</taxon>
        <taxon>Sophophora</taxon>
    </lineage>
</organism>
<evidence type="ECO:0000313" key="1">
    <source>
        <dbReference type="EMBL" id="ALI51678.1"/>
    </source>
</evidence>
<reference evidence="1" key="4">
    <citation type="submission" date="2006-08" db="EMBL/GenBank/DDBJ databases">
        <authorList>
            <person name="Celniker S."/>
            <person name="Carlson J."/>
            <person name="Wan K."/>
            <person name="Frise E."/>
            <person name="Hoskins R."/>
            <person name="Park S."/>
            <person name="Svirskas R."/>
            <person name="Rubin G."/>
        </authorList>
    </citation>
    <scope>NUCLEOTIDE SEQUENCE</scope>
</reference>
<dbReference type="STRING" id="7227.FBpp0312571"/>
<reference evidence="1" key="5">
    <citation type="journal article" date="2007" name="Science">
        <title>The Release 5.1 annotation of Drosophila melanogaster heterochromatin.</title>
        <authorList>
            <person name="Smith C.D."/>
            <person name="Shu S."/>
            <person name="Mungall C.J."/>
            <person name="Karpen G.H."/>
        </authorList>
    </citation>
    <scope>NUCLEOTIDE SEQUENCE [LARGE SCALE GENOMIC DNA]</scope>
</reference>
<reference evidence="1" key="10">
    <citation type="submission" date="2023-12" db="EMBL/GenBank/DDBJ databases">
        <authorList>
            <consortium name="FlyBase"/>
        </authorList>
    </citation>
    <scope>NUCLEOTIDE SEQUENCE</scope>
</reference>
<evidence type="ECO:0008006" key="3">
    <source>
        <dbReference type="Google" id="ProtNLM"/>
    </source>
</evidence>
<reference evidence="1" key="1">
    <citation type="journal article" date="2000" name="Science">
        <title>The genome sequence of Drosophila melanogaster.</title>
        <authorList>
            <person name="Adams M.D."/>
            <person name="Celniker S.E."/>
            <person name="Holt R.A."/>
            <person name="Evans C.A."/>
            <person name="Gocayne J.D."/>
            <person name="Amanatides P.G."/>
            <person name="Scherer S.E."/>
            <person name="Li P.W."/>
            <person name="Hoskins R.A."/>
            <person name="Galle R.F."/>
            <person name="George R.A."/>
            <person name="Lewis S.E."/>
            <person name="Richards S."/>
            <person name="Ashburner M."/>
            <person name="Henderson S.N."/>
            <person name="Sutton G.G."/>
            <person name="Wortman J.R."/>
            <person name="Yandell M.D."/>
            <person name="Zhang Q."/>
            <person name="Chen L.X."/>
            <person name="Brandon R.C."/>
            <person name="Rogers Y.H."/>
            <person name="Blazej R.G."/>
            <person name="Champe M."/>
            <person name="Pfeiffer B.D."/>
            <person name="Wan K.H."/>
            <person name="Doyle C."/>
            <person name="Baxter E.G."/>
            <person name="Helt G."/>
            <person name="Nelson C.R."/>
            <person name="Gabor G.L."/>
            <person name="Abril J.F."/>
            <person name="Agbayani A."/>
            <person name="An H.J."/>
            <person name="Andrews-Pfannkoch C."/>
            <person name="Baldwin D."/>
            <person name="Ballew R.M."/>
            <person name="Basu A."/>
            <person name="Baxendale J."/>
            <person name="Bayraktaroglu L."/>
            <person name="Beasley E.M."/>
            <person name="Beeson K.Y."/>
            <person name="Benos P.V."/>
            <person name="Berman B.P."/>
            <person name="Bhandari D."/>
            <person name="Bolshakov S."/>
            <person name="Borkova D."/>
            <person name="Botchan M.R."/>
            <person name="Bouck J."/>
            <person name="Brokstein P."/>
            <person name="Brottier P."/>
            <person name="Burtis K.C."/>
            <person name="Busam D.A."/>
            <person name="Butler H."/>
            <person name="Cadieu E."/>
            <person name="Center A."/>
            <person name="Chandra I."/>
            <person name="Cherry J.M."/>
            <person name="Cawley S."/>
            <person name="Dahlke C."/>
            <person name="Davenport L.B."/>
            <person name="Davies P."/>
            <person name="de Pablos B."/>
            <person name="Delcher A."/>
            <person name="Deng Z."/>
            <person name="Mays A.D."/>
            <person name="Dew I."/>
            <person name="Dietz S.M."/>
            <person name="Dodson K."/>
            <person name="Doup L.E."/>
            <person name="Downes M."/>
            <person name="Dugan-Rocha S."/>
            <person name="Dunkov B.C."/>
            <person name="Dunn P."/>
            <person name="Durbin K.J."/>
            <person name="Evangelista C.C."/>
            <person name="Ferraz C."/>
            <person name="Ferriera S."/>
            <person name="Fleischmann W."/>
            <person name="Fosler C."/>
            <person name="Gabrielian A.E."/>
            <person name="Garg N.S."/>
            <person name="Gelbart W.M."/>
            <person name="Glasser K."/>
            <person name="Glodek A."/>
            <person name="Gong F."/>
            <person name="Gorrell J.H."/>
            <person name="Gu Z."/>
            <person name="Guan P."/>
            <person name="Harris M."/>
            <person name="Harris N.L."/>
            <person name="Harvey D."/>
            <person name="Heiman T.J."/>
            <person name="Hernandez J.R."/>
            <person name="Houck J."/>
            <person name="Hostin D."/>
            <person name="Houston K.A."/>
            <person name="Howland T.J."/>
            <person name="Wei M.H."/>
            <person name="Ibegwam C."/>
            <person name="Jalali M."/>
            <person name="Kalush F."/>
            <person name="Karpen G.H."/>
            <person name="Ke Z."/>
            <person name="Kennison J.A."/>
            <person name="Ketchum K.A."/>
            <person name="Kimmel B.E."/>
            <person name="Kodira C.D."/>
            <person name="Kraft C."/>
            <person name="Kravitz S."/>
            <person name="Kulp D."/>
            <person name="Lai Z."/>
            <person name="Lasko P."/>
            <person name="Lei Y."/>
            <person name="Levitsky A.A."/>
            <person name="Li J."/>
            <person name="Li Z."/>
            <person name="Liang Y."/>
            <person name="Lin X."/>
            <person name="Liu X."/>
            <person name="Mattei B."/>
            <person name="McIntosh T.C."/>
            <person name="McLeod M.P."/>
            <person name="McPherson D."/>
            <person name="Merkulov G."/>
            <person name="Milshina N.V."/>
            <person name="Mobarry C."/>
            <person name="Morris J."/>
            <person name="Moshrefi A."/>
            <person name="Mount S.M."/>
            <person name="Moy M."/>
            <person name="Murphy B."/>
            <person name="Murphy L."/>
            <person name="Muzny D.M."/>
            <person name="Nelson D.L."/>
            <person name="Nelson D.R."/>
            <person name="Nelson K.A."/>
            <person name="Nixon K."/>
            <person name="Nusskern D.R."/>
            <person name="Pacleb J.M."/>
            <person name="Palazzolo M."/>
            <person name="Pittman G.S."/>
            <person name="Pan S."/>
            <person name="Pollard J."/>
            <person name="Puri V."/>
            <person name="Reese M.G."/>
            <person name="Reinert K."/>
            <person name="Remington K."/>
            <person name="Saunders R.D."/>
            <person name="Scheeler F."/>
            <person name="Shen H."/>
            <person name="Shue B.C."/>
            <person name="Siden-Kiamos I."/>
            <person name="Simpson M."/>
            <person name="Skupski M.P."/>
            <person name="Smith T."/>
            <person name="Spier E."/>
            <person name="Spradling A.C."/>
            <person name="Stapleton M."/>
            <person name="Strong R."/>
            <person name="Sun E."/>
            <person name="Svirskas R."/>
            <person name="Tector C."/>
            <person name="Turner R."/>
            <person name="Venter E."/>
            <person name="Wang A.H."/>
            <person name="Wang X."/>
            <person name="Wang Z.Y."/>
            <person name="Wassarman D.A."/>
            <person name="Weinstock G.M."/>
            <person name="Weissenbach J."/>
            <person name="Williams S.M."/>
            <person name="WoodageT"/>
            <person name="Worley K.C."/>
            <person name="Wu D."/>
            <person name="Yang S."/>
            <person name="Yao Q.A."/>
            <person name="Ye J."/>
            <person name="Yeh R.F."/>
            <person name="Zaveri J.S."/>
            <person name="Zhan M."/>
            <person name="Zhang G."/>
            <person name="Zhao Q."/>
            <person name="Zheng L."/>
            <person name="Zheng X.H."/>
            <person name="Zhong F.N."/>
            <person name="Zhong W."/>
            <person name="Zhou X."/>
            <person name="Zhu S."/>
            <person name="Zhu X."/>
            <person name="Smith H.O."/>
            <person name="Gibbs R.A."/>
            <person name="Myers E.W."/>
            <person name="Rubin G.M."/>
            <person name="Venter J.C."/>
        </authorList>
    </citation>
    <scope>NUCLEOTIDE SEQUENCE [LARGE SCALE GENOMIC DNA]</scope>
</reference>
<dbReference type="RefSeq" id="NP_001303590.1">
    <property type="nucleotide sequence ID" value="NM_001316661.1"/>
</dbReference>
<dbReference type="VEuPathDB" id="VectorBase:FBgn0267903"/>
<reference evidence="1" key="11">
    <citation type="submission" date="2024-06" db="EMBL/GenBank/DDBJ databases">
        <title>Drosophila melanogaster release 4 sequence.</title>
        <authorList>
            <consortium name="Berkeley Drosophila Genome Project"/>
            <person name="Celniker S."/>
            <person name="Carlson J."/>
            <person name="Wan K."/>
            <person name="Pfeiffer B."/>
            <person name="Frise E."/>
            <person name="George R."/>
            <person name="Hoskins R."/>
            <person name="Stapleton M."/>
            <person name="Pacleb J."/>
            <person name="Park S."/>
            <person name="Svirskas R."/>
            <person name="Smith E."/>
            <person name="Yu C."/>
            <person name="Rubin G."/>
        </authorList>
    </citation>
    <scope>NUCLEOTIDE SEQUENCE</scope>
</reference>
<protein>
    <recommendedName>
        <fullName evidence="3">Protamine</fullName>
    </recommendedName>
</protein>
<gene>
    <name evidence="1" type="primary">Dmel\CG46191</name>
    <name evidence="1 2" type="ORF">CG46191</name>
    <name evidence="1" type="ORF">Dmel_CG46191</name>
</gene>
<dbReference type="AGR" id="FB:FBgn0267903"/>
<dbReference type="InParanoid" id="A0A0S0X8W6"/>
<dbReference type="OrthoDB" id="7675944at2759"/>
<dbReference type="BioGRID-ORCS" id="26067069">
    <property type="hits" value="0 hits in 1 CRISPR screen"/>
</dbReference>
<dbReference type="InterPro" id="IPR024460">
    <property type="entry name" value="Protamine-like"/>
</dbReference>
<reference evidence="1" key="9">
    <citation type="journal article" date="2015" name="Genome Res.">
        <title>The Release 6 reference sequence of the Drosophila melanogaster genome.</title>
        <authorList>
            <person name="Hoskins R.A."/>
            <person name="Carlson J.W."/>
            <person name="Wan K.H."/>
            <person name="Park S."/>
            <person name="Mendez I."/>
            <person name="Galle S.E."/>
            <person name="Booth B.W."/>
            <person name="Pfeiffer B.D."/>
            <person name="George R.A."/>
            <person name="Svirskas R."/>
            <person name="Krzywinski M."/>
            <person name="Schein J."/>
            <person name="Accardo M.C."/>
            <person name="Damia E."/>
            <person name="Messina G."/>
            <person name="Mendez-Lago M."/>
            <person name="de Pablos B."/>
            <person name="Demakova O.V."/>
            <person name="Andreyeva E.N."/>
            <person name="Boldyreva L.V."/>
            <person name="Marra M."/>
            <person name="Carvalho A.B."/>
            <person name="Dimitri P."/>
            <person name="Villasante A."/>
            <person name="Zhimulev I.F."/>
            <person name="Rubin G.M."/>
            <person name="Karpen G.H."/>
            <person name="Celniker S.E."/>
        </authorList>
    </citation>
    <scope>NUCLEOTIDE SEQUENCE</scope>
</reference>